<dbReference type="InterPro" id="IPR009057">
    <property type="entry name" value="Homeodomain-like_sf"/>
</dbReference>
<evidence type="ECO:0000256" key="1">
    <source>
        <dbReference type="ARBA" id="ARBA00023015"/>
    </source>
</evidence>
<dbReference type="RefSeq" id="WP_142705463.1">
    <property type="nucleotide sequence ID" value="NZ_VIRS01000010.1"/>
</dbReference>
<dbReference type="OrthoDB" id="9805134at2"/>
<dbReference type="InParanoid" id="A0A545ARM3"/>
<feature type="DNA-binding region" description="H-T-H motif" evidence="4">
    <location>
        <begin position="29"/>
        <end position="48"/>
    </location>
</feature>
<keyword evidence="3" id="KW-0804">Transcription</keyword>
<gene>
    <name evidence="6" type="ORF">FL583_16090</name>
</gene>
<evidence type="ECO:0000256" key="3">
    <source>
        <dbReference type="ARBA" id="ARBA00023163"/>
    </source>
</evidence>
<keyword evidence="2 4" id="KW-0238">DNA-binding</keyword>
<dbReference type="PANTHER" id="PTHR47506:SF1">
    <property type="entry name" value="HTH-TYPE TRANSCRIPTIONAL REGULATOR YJDC"/>
    <property type="match status" value="1"/>
</dbReference>
<dbReference type="GO" id="GO:0003677">
    <property type="term" value="F:DNA binding"/>
    <property type="evidence" value="ECO:0007669"/>
    <property type="project" value="UniProtKB-UniRule"/>
</dbReference>
<feature type="domain" description="HTH tetR-type" evidence="5">
    <location>
        <begin position="6"/>
        <end position="66"/>
    </location>
</feature>
<dbReference type="InterPro" id="IPR011075">
    <property type="entry name" value="TetR_C"/>
</dbReference>
<dbReference type="AlphaFoldDB" id="A0A545ARM3"/>
<dbReference type="PANTHER" id="PTHR47506">
    <property type="entry name" value="TRANSCRIPTIONAL REGULATORY PROTEIN"/>
    <property type="match status" value="1"/>
</dbReference>
<evidence type="ECO:0000256" key="2">
    <source>
        <dbReference type="ARBA" id="ARBA00023125"/>
    </source>
</evidence>
<dbReference type="PROSITE" id="PS50977">
    <property type="entry name" value="HTH_TETR_2"/>
    <property type="match status" value="1"/>
</dbReference>
<reference evidence="6 7" key="1">
    <citation type="submission" date="2019-07" db="EMBL/GenBank/DDBJ databases">
        <title>Cryptosporangium phraense sp. nov., isolated from plant litter.</title>
        <authorList>
            <person name="Suriyachadkun C."/>
        </authorList>
    </citation>
    <scope>NUCLEOTIDE SEQUENCE [LARGE SCALE GENOMIC DNA]</scope>
    <source>
        <strain evidence="6 7">A-T 5661</strain>
    </source>
</reference>
<evidence type="ECO:0000256" key="4">
    <source>
        <dbReference type="PROSITE-ProRule" id="PRU00335"/>
    </source>
</evidence>
<dbReference type="Pfam" id="PF16925">
    <property type="entry name" value="TetR_C_13"/>
    <property type="match status" value="1"/>
</dbReference>
<proteinExistence type="predicted"/>
<evidence type="ECO:0000313" key="6">
    <source>
        <dbReference type="EMBL" id="TQS43979.1"/>
    </source>
</evidence>
<dbReference type="Gene3D" id="1.10.357.10">
    <property type="entry name" value="Tetracycline Repressor, domain 2"/>
    <property type="match status" value="1"/>
</dbReference>
<sequence>MARAKEFDPDTALDAALMLFWERGYEATSMADLVERLGVARASLYATFGGKHALYLAALDRYRGLTDPVVLAELSRPGPVLPAVRALVRRYAAEAAGPDAGRGCFVVNTAVELAPHDEAATRRVQASWDHLEAVLAAALTRAAAQDELPGRDPVALARCLLVFLQGLRVAGRAATEPERLADAVDQILTLLSFGNDRS</sequence>
<keyword evidence="1" id="KW-0805">Transcription regulation</keyword>
<dbReference type="SUPFAM" id="SSF48498">
    <property type="entry name" value="Tetracyclin repressor-like, C-terminal domain"/>
    <property type="match status" value="1"/>
</dbReference>
<protein>
    <submittedName>
        <fullName evidence="6">Helix-turn-helix transcriptional regulator</fullName>
    </submittedName>
</protein>
<dbReference type="Proteomes" id="UP000317982">
    <property type="component" value="Unassembled WGS sequence"/>
</dbReference>
<dbReference type="Gene3D" id="1.10.10.60">
    <property type="entry name" value="Homeodomain-like"/>
    <property type="match status" value="1"/>
</dbReference>
<evidence type="ECO:0000259" key="5">
    <source>
        <dbReference type="PROSITE" id="PS50977"/>
    </source>
</evidence>
<dbReference type="Pfam" id="PF00440">
    <property type="entry name" value="TetR_N"/>
    <property type="match status" value="1"/>
</dbReference>
<organism evidence="6 7">
    <name type="scientific">Cryptosporangium phraense</name>
    <dbReference type="NCBI Taxonomy" id="2593070"/>
    <lineage>
        <taxon>Bacteria</taxon>
        <taxon>Bacillati</taxon>
        <taxon>Actinomycetota</taxon>
        <taxon>Actinomycetes</taxon>
        <taxon>Cryptosporangiales</taxon>
        <taxon>Cryptosporangiaceae</taxon>
        <taxon>Cryptosporangium</taxon>
    </lineage>
</organism>
<dbReference type="PRINTS" id="PR00455">
    <property type="entry name" value="HTHTETR"/>
</dbReference>
<dbReference type="SUPFAM" id="SSF46689">
    <property type="entry name" value="Homeodomain-like"/>
    <property type="match status" value="1"/>
</dbReference>
<keyword evidence="7" id="KW-1185">Reference proteome</keyword>
<evidence type="ECO:0000313" key="7">
    <source>
        <dbReference type="Proteomes" id="UP000317982"/>
    </source>
</evidence>
<comment type="caution">
    <text evidence="6">The sequence shown here is derived from an EMBL/GenBank/DDBJ whole genome shotgun (WGS) entry which is preliminary data.</text>
</comment>
<dbReference type="EMBL" id="VIRS01000010">
    <property type="protein sequence ID" value="TQS43979.1"/>
    <property type="molecule type" value="Genomic_DNA"/>
</dbReference>
<accession>A0A545ARM3</accession>
<name>A0A545ARM3_9ACTN</name>
<dbReference type="InterPro" id="IPR036271">
    <property type="entry name" value="Tet_transcr_reg_TetR-rel_C_sf"/>
</dbReference>
<dbReference type="InterPro" id="IPR001647">
    <property type="entry name" value="HTH_TetR"/>
</dbReference>